<name>A0A811BNA8_9VIRU</name>
<feature type="transmembrane region" description="Helical" evidence="1">
    <location>
        <begin position="67"/>
        <end position="87"/>
    </location>
</feature>
<keyword evidence="1" id="KW-0812">Transmembrane</keyword>
<sequence>MRADGWAVRVLLRSLPCLMRAPFRGSADDAVVPRAQGAPRAFVAAAAAAAGGSFFSFFPALDFFFSFFLKLYFLSSLFFLPISFVVWRRAAGVVFGFSLSLSLT</sequence>
<proteinExistence type="predicted"/>
<keyword evidence="1" id="KW-0472">Membrane</keyword>
<accession>A0A811BNA8</accession>
<reference evidence="2" key="1">
    <citation type="submission" date="2021-04" db="EMBL/GenBank/DDBJ databases">
        <title>Draft Genome Sequence of Pandoravirus japonicus, Isolated from the Sabaishi River of Niigata, Japan.</title>
        <authorList>
            <person name="Hosokawa N."/>
            <person name="Takahashi H."/>
            <person name="Aoki K."/>
            <person name="Takemura M."/>
        </authorList>
    </citation>
    <scope>NUCLEOTIDE SEQUENCE</scope>
</reference>
<evidence type="ECO:0000313" key="2">
    <source>
        <dbReference type="EMBL" id="BCU03383.1"/>
    </source>
</evidence>
<evidence type="ECO:0000313" key="3">
    <source>
        <dbReference type="Proteomes" id="UP001253637"/>
    </source>
</evidence>
<feature type="transmembrane region" description="Helical" evidence="1">
    <location>
        <begin position="41"/>
        <end position="61"/>
    </location>
</feature>
<dbReference type="EMBL" id="LC625835">
    <property type="protein sequence ID" value="BCU03383.1"/>
    <property type="molecule type" value="Genomic_DNA"/>
</dbReference>
<dbReference type="Proteomes" id="UP001253637">
    <property type="component" value="Segment"/>
</dbReference>
<keyword evidence="1" id="KW-1133">Transmembrane helix</keyword>
<organism evidence="2 3">
    <name type="scientific">Pandoravirus japonicus</name>
    <dbReference type="NCBI Taxonomy" id="2823154"/>
    <lineage>
        <taxon>Viruses</taxon>
        <taxon>Pandoravirus</taxon>
    </lineage>
</organism>
<evidence type="ECO:0000256" key="1">
    <source>
        <dbReference type="SAM" id="Phobius"/>
    </source>
</evidence>
<protein>
    <submittedName>
        <fullName evidence="2">Uncharacterized protein</fullName>
    </submittedName>
</protein>